<name>A0A0G4EKF0_VITBC</name>
<accession>A0A0G4EKF0</accession>
<feature type="coiled-coil region" evidence="1">
    <location>
        <begin position="43"/>
        <end position="70"/>
    </location>
</feature>
<dbReference type="Proteomes" id="UP000041254">
    <property type="component" value="Unassembled WGS sequence"/>
</dbReference>
<dbReference type="InterPro" id="IPR050158">
    <property type="entry name" value="Ubiquitin_ubiquitin-like"/>
</dbReference>
<feature type="domain" description="Ubiquitin-like" evidence="2">
    <location>
        <begin position="78"/>
        <end position="153"/>
    </location>
</feature>
<dbReference type="AlphaFoldDB" id="A0A0G4EKF0"/>
<dbReference type="Gene3D" id="3.10.20.90">
    <property type="entry name" value="Phosphatidylinositol 3-kinase Catalytic Subunit, Chain A, domain 1"/>
    <property type="match status" value="1"/>
</dbReference>
<reference evidence="3 4" key="1">
    <citation type="submission" date="2014-11" db="EMBL/GenBank/DDBJ databases">
        <authorList>
            <person name="Zhu J."/>
            <person name="Qi W."/>
            <person name="Song R."/>
        </authorList>
    </citation>
    <scope>NUCLEOTIDE SEQUENCE [LARGE SCALE GENOMIC DNA]</scope>
</reference>
<dbReference type="InterPro" id="IPR029071">
    <property type="entry name" value="Ubiquitin-like_domsf"/>
</dbReference>
<gene>
    <name evidence="3" type="ORF">Vbra_20448</name>
</gene>
<dbReference type="STRING" id="1169540.A0A0G4EKF0"/>
<dbReference type="InParanoid" id="A0A0G4EKF0"/>
<protein>
    <recommendedName>
        <fullName evidence="2">Ubiquitin-like domain-containing protein</fullName>
    </recommendedName>
</protein>
<dbReference type="Pfam" id="PF00240">
    <property type="entry name" value="ubiquitin"/>
    <property type="match status" value="1"/>
</dbReference>
<dbReference type="VEuPathDB" id="CryptoDB:Vbra_20448"/>
<sequence>MASAFIKPCKAWEGIHAAEESVFGHSSKCNHYDALNALATKPLDEQKRHLQELKEEAQVAAKKMFEVEKQVAEERGTMQIFVWTFRGKTITMHVEPDQSVWAVKLKLQHIEGNPADQQRLIWGNQQLEDDRTLKDYYIPREASLHMLLRLRGGMFHATSGRHGFEASTGLSAEEEAVLGGMEGHGESLVVAWGGSEEMLQLVDEVTQAFKHMTDMSNLLLKKLKAN</sequence>
<dbReference type="SUPFAM" id="SSF54236">
    <property type="entry name" value="Ubiquitin-like"/>
    <property type="match status" value="1"/>
</dbReference>
<dbReference type="PRINTS" id="PR00348">
    <property type="entry name" value="UBIQUITIN"/>
</dbReference>
<dbReference type="InterPro" id="IPR019956">
    <property type="entry name" value="Ubiquitin_dom"/>
</dbReference>
<evidence type="ECO:0000313" key="3">
    <source>
        <dbReference type="EMBL" id="CEL97035.1"/>
    </source>
</evidence>
<dbReference type="PhylomeDB" id="A0A0G4EKF0"/>
<organism evidence="3 4">
    <name type="scientific">Vitrella brassicaformis (strain CCMP3155)</name>
    <dbReference type="NCBI Taxonomy" id="1169540"/>
    <lineage>
        <taxon>Eukaryota</taxon>
        <taxon>Sar</taxon>
        <taxon>Alveolata</taxon>
        <taxon>Colpodellida</taxon>
        <taxon>Vitrellaceae</taxon>
        <taxon>Vitrella</taxon>
    </lineage>
</organism>
<evidence type="ECO:0000259" key="2">
    <source>
        <dbReference type="PROSITE" id="PS50053"/>
    </source>
</evidence>
<dbReference type="PROSITE" id="PS50053">
    <property type="entry name" value="UBIQUITIN_2"/>
    <property type="match status" value="1"/>
</dbReference>
<proteinExistence type="predicted"/>
<evidence type="ECO:0000256" key="1">
    <source>
        <dbReference type="SAM" id="Coils"/>
    </source>
</evidence>
<evidence type="ECO:0000313" key="4">
    <source>
        <dbReference type="Proteomes" id="UP000041254"/>
    </source>
</evidence>
<dbReference type="EMBL" id="CDMY01000252">
    <property type="protein sequence ID" value="CEL97035.1"/>
    <property type="molecule type" value="Genomic_DNA"/>
</dbReference>
<dbReference type="SMART" id="SM00213">
    <property type="entry name" value="UBQ"/>
    <property type="match status" value="1"/>
</dbReference>
<dbReference type="PANTHER" id="PTHR10666">
    <property type="entry name" value="UBIQUITIN"/>
    <property type="match status" value="1"/>
</dbReference>
<keyword evidence="4" id="KW-1185">Reference proteome</keyword>
<keyword evidence="1" id="KW-0175">Coiled coil</keyword>
<dbReference type="InterPro" id="IPR000626">
    <property type="entry name" value="Ubiquitin-like_dom"/>
</dbReference>